<accession>A0ABW4BM60</accession>
<organism evidence="1 2">
    <name type="scientific">Lapidilactobacillus gannanensis</name>
    <dbReference type="NCBI Taxonomy" id="2486002"/>
    <lineage>
        <taxon>Bacteria</taxon>
        <taxon>Bacillati</taxon>
        <taxon>Bacillota</taxon>
        <taxon>Bacilli</taxon>
        <taxon>Lactobacillales</taxon>
        <taxon>Lactobacillaceae</taxon>
        <taxon>Lapidilactobacillus</taxon>
    </lineage>
</organism>
<proteinExistence type="predicted"/>
<dbReference type="InterPro" id="IPR003772">
    <property type="entry name" value="YceD"/>
</dbReference>
<name>A0ABW4BM60_9LACO</name>
<evidence type="ECO:0000313" key="1">
    <source>
        <dbReference type="EMBL" id="MFD1410786.1"/>
    </source>
</evidence>
<evidence type="ECO:0000313" key="2">
    <source>
        <dbReference type="Proteomes" id="UP001597191"/>
    </source>
</evidence>
<sequence>MKLVFPVEQLQKSNRQAIKINTTLNLLTALQQRASGILDASEFTITGTLGSGDLGWRSRLHVVGTLVVPSTRSLLPVELPLDLAIDEQYVLTDPEPRDDEDDEVGGDDLLIVIENNQVDLLDAVEDHILLAIPTQIFTPEELAQDEMPAGQGWEVISEQTYAANAAEQEEQPNPEFAKLKALLPDDSAHSESKE</sequence>
<comment type="caution">
    <text evidence="1">The sequence shown here is derived from an EMBL/GenBank/DDBJ whole genome shotgun (WGS) entry which is preliminary data.</text>
</comment>
<dbReference type="Pfam" id="PF02620">
    <property type="entry name" value="YceD"/>
    <property type="match status" value="1"/>
</dbReference>
<keyword evidence="2" id="KW-1185">Reference proteome</keyword>
<protein>
    <submittedName>
        <fullName evidence="1">DUF177 domain-containing protein</fullName>
    </submittedName>
</protein>
<dbReference type="RefSeq" id="WP_125647887.1">
    <property type="nucleotide sequence ID" value="NZ_JBHTOH010000025.1"/>
</dbReference>
<dbReference type="EMBL" id="JBHTOH010000025">
    <property type="protein sequence ID" value="MFD1410786.1"/>
    <property type="molecule type" value="Genomic_DNA"/>
</dbReference>
<dbReference type="Proteomes" id="UP001597191">
    <property type="component" value="Unassembled WGS sequence"/>
</dbReference>
<reference evidence="2" key="1">
    <citation type="journal article" date="2019" name="Int. J. Syst. Evol. Microbiol.">
        <title>The Global Catalogue of Microorganisms (GCM) 10K type strain sequencing project: providing services to taxonomists for standard genome sequencing and annotation.</title>
        <authorList>
            <consortium name="The Broad Institute Genomics Platform"/>
            <consortium name="The Broad Institute Genome Sequencing Center for Infectious Disease"/>
            <person name="Wu L."/>
            <person name="Ma J."/>
        </authorList>
    </citation>
    <scope>NUCLEOTIDE SEQUENCE [LARGE SCALE GENOMIC DNA]</scope>
    <source>
        <strain evidence="2">CCM 8937</strain>
    </source>
</reference>
<gene>
    <name evidence="1" type="ORF">ACFQ4R_04045</name>
</gene>